<name>A0AAN9VR95_9ORTH</name>
<keyword evidence="3" id="KW-1185">Reference proteome</keyword>
<protein>
    <recommendedName>
        <fullName evidence="1">HAT C-terminal dimerisation domain-containing protein</fullName>
    </recommendedName>
</protein>
<dbReference type="SUPFAM" id="SSF53098">
    <property type="entry name" value="Ribonuclease H-like"/>
    <property type="match status" value="1"/>
</dbReference>
<accession>A0AAN9VR95</accession>
<dbReference type="AlphaFoldDB" id="A0AAN9VR95"/>
<dbReference type="PANTHER" id="PTHR45749">
    <property type="match status" value="1"/>
</dbReference>
<dbReference type="GO" id="GO:0046983">
    <property type="term" value="F:protein dimerization activity"/>
    <property type="evidence" value="ECO:0007669"/>
    <property type="project" value="InterPro"/>
</dbReference>
<dbReference type="InterPro" id="IPR012337">
    <property type="entry name" value="RNaseH-like_sf"/>
</dbReference>
<organism evidence="2 3">
    <name type="scientific">Gryllus longicercus</name>
    <dbReference type="NCBI Taxonomy" id="2509291"/>
    <lineage>
        <taxon>Eukaryota</taxon>
        <taxon>Metazoa</taxon>
        <taxon>Ecdysozoa</taxon>
        <taxon>Arthropoda</taxon>
        <taxon>Hexapoda</taxon>
        <taxon>Insecta</taxon>
        <taxon>Pterygota</taxon>
        <taxon>Neoptera</taxon>
        <taxon>Polyneoptera</taxon>
        <taxon>Orthoptera</taxon>
        <taxon>Ensifera</taxon>
        <taxon>Gryllidea</taxon>
        <taxon>Grylloidea</taxon>
        <taxon>Gryllidae</taxon>
        <taxon>Gryllinae</taxon>
        <taxon>Gryllus</taxon>
    </lineage>
</organism>
<gene>
    <name evidence="2" type="ORF">R5R35_011956</name>
</gene>
<feature type="domain" description="HAT C-terminal dimerisation" evidence="1">
    <location>
        <begin position="136"/>
        <end position="198"/>
    </location>
</feature>
<dbReference type="EMBL" id="JAZDUA010000299">
    <property type="protein sequence ID" value="KAK7861783.1"/>
    <property type="molecule type" value="Genomic_DNA"/>
</dbReference>
<evidence type="ECO:0000313" key="2">
    <source>
        <dbReference type="EMBL" id="KAK7861783.1"/>
    </source>
</evidence>
<proteinExistence type="predicted"/>
<evidence type="ECO:0000259" key="1">
    <source>
        <dbReference type="Pfam" id="PF05699"/>
    </source>
</evidence>
<dbReference type="InterPro" id="IPR008906">
    <property type="entry name" value="HATC_C_dom"/>
</dbReference>
<evidence type="ECO:0000313" key="3">
    <source>
        <dbReference type="Proteomes" id="UP001378592"/>
    </source>
</evidence>
<dbReference type="Proteomes" id="UP001378592">
    <property type="component" value="Unassembled WGS sequence"/>
</dbReference>
<dbReference type="Pfam" id="PF05699">
    <property type="entry name" value="Dimer_Tnp_hAT"/>
    <property type="match status" value="1"/>
</dbReference>
<sequence length="224" mass="26062">MEKSGTTEYVIRRKGQRNVRLVSLDYGNSANVQLTAAEEFRVKSYLPVIDQLLVSLDQRVSAYEIISSRFGFLSKLGNLSSDEIIKHATNLSTIYVDDVDENLGIELIQFKEFINQFIQDESKSALSREHFMYNLIIEKRIQDAFPNVEIILRIYLVLMITNCTTERSFSKLKLLKNRLRTSMTEERLNYLSILNINFDILKELSFDDVIEEFAYRKARKVPVV</sequence>
<dbReference type="PANTHER" id="PTHR45749:SF23">
    <property type="entry name" value="ZINC FINGER MYM-TYPE PROTEIN 1-LIKE"/>
    <property type="match status" value="1"/>
</dbReference>
<comment type="caution">
    <text evidence="2">The sequence shown here is derived from an EMBL/GenBank/DDBJ whole genome shotgun (WGS) entry which is preliminary data.</text>
</comment>
<reference evidence="2 3" key="1">
    <citation type="submission" date="2024-03" db="EMBL/GenBank/DDBJ databases">
        <title>The genome assembly and annotation of the cricket Gryllus longicercus Weissman &amp; Gray.</title>
        <authorList>
            <person name="Szrajer S."/>
            <person name="Gray D."/>
            <person name="Ylla G."/>
        </authorList>
    </citation>
    <scope>NUCLEOTIDE SEQUENCE [LARGE SCALE GENOMIC DNA]</scope>
    <source>
        <strain evidence="2">DAG 2021-001</strain>
        <tissue evidence="2">Whole body minus gut</tissue>
    </source>
</reference>